<reference evidence="2 3" key="1">
    <citation type="submission" date="2016-06" db="EMBL/GenBank/DDBJ databases">
        <title>Evolution of pathogenesis and genome organization in the Tremellales.</title>
        <authorList>
            <person name="Cuomo C."/>
            <person name="Litvintseva A."/>
            <person name="Heitman J."/>
            <person name="Chen Y."/>
            <person name="Sun S."/>
            <person name="Springer D."/>
            <person name="Dromer F."/>
            <person name="Young S."/>
            <person name="Zeng Q."/>
            <person name="Chapman S."/>
            <person name="Gujja S."/>
            <person name="Saif S."/>
            <person name="Birren B."/>
        </authorList>
    </citation>
    <scope>NUCLEOTIDE SEQUENCE [LARGE SCALE GENOMIC DNA]</scope>
    <source>
        <strain evidence="2 3">ATCC 28783</strain>
    </source>
</reference>
<keyword evidence="3" id="KW-1185">Reference proteome</keyword>
<proteinExistence type="predicted"/>
<gene>
    <name evidence="2" type="ORF">M231_07199</name>
</gene>
<comment type="caution">
    <text evidence="2">The sequence shown here is derived from an EMBL/GenBank/DDBJ whole genome shotgun (WGS) entry which is preliminary data.</text>
</comment>
<accession>A0A4V1M338</accession>
<evidence type="ECO:0000313" key="3">
    <source>
        <dbReference type="Proteomes" id="UP000289152"/>
    </source>
</evidence>
<dbReference type="EMBL" id="SDIL01000132">
    <property type="protein sequence ID" value="RXK35520.1"/>
    <property type="molecule type" value="Genomic_DNA"/>
</dbReference>
<evidence type="ECO:0000256" key="1">
    <source>
        <dbReference type="SAM" id="MobiDB-lite"/>
    </source>
</evidence>
<dbReference type="AlphaFoldDB" id="A0A4V1M338"/>
<name>A0A4V1M338_TREME</name>
<feature type="region of interest" description="Disordered" evidence="1">
    <location>
        <begin position="16"/>
        <end position="88"/>
    </location>
</feature>
<protein>
    <submittedName>
        <fullName evidence="2">Uncharacterized protein</fullName>
    </submittedName>
</protein>
<sequence length="289" mass="32050">MKSILTVKLPQHFPVPRATTISPTTTLSSGTRMTTPLPKRDTHRGVPTSAQTLFVDLTTPSPTPTRPDDRHDPIQSNHTPPTPVTRSNHPTLCIPPIPPCPLPHNIPTYLLNPVQPFRRKDHLGSTITSRNTGPPSLPDLRRNGIEIVPVRDDVFEPLCGEARGGTSDPCSSSIFRPNLVATENVQQGRAWEVQKAAAEGRIGYKRKFMELTVASKRHQTPLNFTELNHVTAKTEPGSVSDTKTGRRGLRLRLVAFSWERSEGWCQDMDHSDQRVSDIGRQEGTTWCGD</sequence>
<organism evidence="2 3">
    <name type="scientific">Tremella mesenterica</name>
    <name type="common">Jelly fungus</name>
    <dbReference type="NCBI Taxonomy" id="5217"/>
    <lineage>
        <taxon>Eukaryota</taxon>
        <taxon>Fungi</taxon>
        <taxon>Dikarya</taxon>
        <taxon>Basidiomycota</taxon>
        <taxon>Agaricomycotina</taxon>
        <taxon>Tremellomycetes</taxon>
        <taxon>Tremellales</taxon>
        <taxon>Tremellaceae</taxon>
        <taxon>Tremella</taxon>
    </lineage>
</organism>
<dbReference type="VEuPathDB" id="FungiDB:TREMEDRAFT_58897"/>
<feature type="compositionally biased region" description="Polar residues" evidence="1">
    <location>
        <begin position="74"/>
        <end position="87"/>
    </location>
</feature>
<dbReference type="InParanoid" id="A0A4V1M338"/>
<feature type="compositionally biased region" description="Low complexity" evidence="1">
    <location>
        <begin position="24"/>
        <end position="35"/>
    </location>
</feature>
<dbReference type="Proteomes" id="UP000289152">
    <property type="component" value="Unassembled WGS sequence"/>
</dbReference>
<evidence type="ECO:0000313" key="2">
    <source>
        <dbReference type="EMBL" id="RXK35520.1"/>
    </source>
</evidence>